<gene>
    <name evidence="3" type="ORF">LNKW23_37580</name>
</gene>
<protein>
    <recommendedName>
        <fullName evidence="5">Lipoprotein</fullName>
    </recommendedName>
</protein>
<keyword evidence="2" id="KW-0732">Signal</keyword>
<sequence length="113" mass="12177">MKTLLHTTTMLAALVLVSACANGPDPESFGGRLQAEGGEVARIGETWTEGEAAIRKGRAMIDDGEDDIDDGEDLIASGKKKMRRGEDLVRKGERMKREAEEAYSVRGAKPAQS</sequence>
<feature type="signal peptide" evidence="2">
    <location>
        <begin position="1"/>
        <end position="21"/>
    </location>
</feature>
<evidence type="ECO:0000313" key="4">
    <source>
        <dbReference type="Proteomes" id="UP001239909"/>
    </source>
</evidence>
<evidence type="ECO:0000256" key="2">
    <source>
        <dbReference type="SAM" id="SignalP"/>
    </source>
</evidence>
<dbReference type="Proteomes" id="UP001239909">
    <property type="component" value="Unassembled WGS sequence"/>
</dbReference>
<comment type="caution">
    <text evidence="3">The sequence shown here is derived from an EMBL/GenBank/DDBJ whole genome shotgun (WGS) entry which is preliminary data.</text>
</comment>
<organism evidence="3 4">
    <name type="scientific">Paralimibaculum aggregatum</name>
    <dbReference type="NCBI Taxonomy" id="3036245"/>
    <lineage>
        <taxon>Bacteria</taxon>
        <taxon>Pseudomonadati</taxon>
        <taxon>Pseudomonadota</taxon>
        <taxon>Alphaproteobacteria</taxon>
        <taxon>Rhodobacterales</taxon>
        <taxon>Paracoccaceae</taxon>
        <taxon>Paralimibaculum</taxon>
    </lineage>
</organism>
<feature type="chain" id="PRO_5045395554" description="Lipoprotein" evidence="2">
    <location>
        <begin position="22"/>
        <end position="113"/>
    </location>
</feature>
<accession>A0ABQ6LMW9</accession>
<feature type="region of interest" description="Disordered" evidence="1">
    <location>
        <begin position="85"/>
        <end position="113"/>
    </location>
</feature>
<evidence type="ECO:0008006" key="5">
    <source>
        <dbReference type="Google" id="ProtNLM"/>
    </source>
</evidence>
<dbReference type="PROSITE" id="PS51257">
    <property type="entry name" value="PROKAR_LIPOPROTEIN"/>
    <property type="match status" value="1"/>
</dbReference>
<dbReference type="RefSeq" id="WP_285673597.1">
    <property type="nucleotide sequence ID" value="NZ_BSYI01000038.1"/>
</dbReference>
<evidence type="ECO:0000313" key="3">
    <source>
        <dbReference type="EMBL" id="GMG84542.1"/>
    </source>
</evidence>
<reference evidence="3 4" key="1">
    <citation type="submission" date="2023-04" db="EMBL/GenBank/DDBJ databases">
        <title>Marinoamorphus aggregata gen. nov., sp. Nov., isolate from tissue of brittle star Ophioplocus japonicus.</title>
        <authorList>
            <person name="Kawano K."/>
            <person name="Sawayama S."/>
            <person name="Nakagawa S."/>
        </authorList>
    </citation>
    <scope>NUCLEOTIDE SEQUENCE [LARGE SCALE GENOMIC DNA]</scope>
    <source>
        <strain evidence="3 4">NKW23</strain>
    </source>
</reference>
<dbReference type="EMBL" id="BSYI01000038">
    <property type="protein sequence ID" value="GMG84542.1"/>
    <property type="molecule type" value="Genomic_DNA"/>
</dbReference>
<feature type="compositionally biased region" description="Basic and acidic residues" evidence="1">
    <location>
        <begin position="85"/>
        <end position="100"/>
    </location>
</feature>
<name>A0ABQ6LMW9_9RHOB</name>
<keyword evidence="4" id="KW-1185">Reference proteome</keyword>
<proteinExistence type="predicted"/>
<evidence type="ECO:0000256" key="1">
    <source>
        <dbReference type="SAM" id="MobiDB-lite"/>
    </source>
</evidence>